<dbReference type="PANTHER" id="PTHR31321">
    <property type="entry name" value="ACYL-COA THIOESTER HYDROLASE YBHC-RELATED"/>
    <property type="match status" value="1"/>
</dbReference>
<keyword evidence="3" id="KW-0063">Aspartyl esterase</keyword>
<reference evidence="5 6" key="1">
    <citation type="submission" date="2019-01" db="EMBL/GenBank/DDBJ databases">
        <authorList>
            <person name="Chen W.-M."/>
        </authorList>
    </citation>
    <scope>NUCLEOTIDE SEQUENCE [LARGE SCALE GENOMIC DNA]</scope>
    <source>
        <strain evidence="5 6">FSY-9</strain>
    </source>
</reference>
<dbReference type="EMBL" id="SACO01000010">
    <property type="protein sequence ID" value="RVU04056.1"/>
    <property type="molecule type" value="Genomic_DNA"/>
</dbReference>
<dbReference type="RefSeq" id="WP_127710130.1">
    <property type="nucleotide sequence ID" value="NZ_SACO01000010.1"/>
</dbReference>
<dbReference type="OrthoDB" id="191551at2"/>
<dbReference type="GO" id="GO:0030599">
    <property type="term" value="F:pectinesterase activity"/>
    <property type="evidence" value="ECO:0007669"/>
    <property type="project" value="InterPro"/>
</dbReference>
<gene>
    <name evidence="5" type="ORF">EOE18_12815</name>
</gene>
<organism evidence="5 6">
    <name type="scientific">Novosphingobium umbonatum</name>
    <dbReference type="NCBI Taxonomy" id="1908524"/>
    <lineage>
        <taxon>Bacteria</taxon>
        <taxon>Pseudomonadati</taxon>
        <taxon>Pseudomonadota</taxon>
        <taxon>Alphaproteobacteria</taxon>
        <taxon>Sphingomonadales</taxon>
        <taxon>Sphingomonadaceae</taxon>
        <taxon>Novosphingobium</taxon>
    </lineage>
</organism>
<dbReference type="Proteomes" id="UP000282837">
    <property type="component" value="Unassembled WGS sequence"/>
</dbReference>
<keyword evidence="6" id="KW-1185">Reference proteome</keyword>
<proteinExistence type="inferred from homology"/>
<evidence type="ECO:0000256" key="2">
    <source>
        <dbReference type="ARBA" id="ARBA00022801"/>
    </source>
</evidence>
<evidence type="ECO:0000259" key="4">
    <source>
        <dbReference type="Pfam" id="PF01095"/>
    </source>
</evidence>
<dbReference type="GO" id="GO:0009279">
    <property type="term" value="C:cell outer membrane"/>
    <property type="evidence" value="ECO:0007669"/>
    <property type="project" value="TreeGrafter"/>
</dbReference>
<evidence type="ECO:0000313" key="5">
    <source>
        <dbReference type="EMBL" id="RVU04056.1"/>
    </source>
</evidence>
<protein>
    <submittedName>
        <fullName evidence="5">Pectin esterase</fullName>
    </submittedName>
</protein>
<comment type="similarity">
    <text evidence="1">Belongs to the pectinesterase family.</text>
</comment>
<dbReference type="PANTHER" id="PTHR31321:SF57">
    <property type="entry name" value="PECTINESTERASE 53-RELATED"/>
    <property type="match status" value="1"/>
</dbReference>
<evidence type="ECO:0000256" key="3">
    <source>
        <dbReference type="ARBA" id="ARBA00023085"/>
    </source>
</evidence>
<dbReference type="SUPFAM" id="SSF51126">
    <property type="entry name" value="Pectin lyase-like"/>
    <property type="match status" value="1"/>
</dbReference>
<name>A0A437N287_9SPHN</name>
<dbReference type="Gene3D" id="2.160.20.10">
    <property type="entry name" value="Single-stranded right-handed beta-helix, Pectin lyase-like"/>
    <property type="match status" value="1"/>
</dbReference>
<dbReference type="InterPro" id="IPR012334">
    <property type="entry name" value="Pectin_lyas_fold"/>
</dbReference>
<sequence length="360" mass="38962">MPHALILAAALASSPTQYDVRPMCGAQAAPCYTKLQAALDAAARDISGRWITIRLAAGDYAEKPVITRGRVALVGAGRAKTRVHFGAVAQTAKDYHRNGWGTPGSATLTIDADEVILRDMTIENTFDYLARDRLPVGDPARIANPQAAALLVDIHADRVLMQRVAMLGYQDTLFTNGGRALVQDSLIAGNIDFIFGNGQMLIEHSEIRSRPRAQPPEADGFQSFVAAPSTPLSQATGIVFYASRLTREQGVPDGAVALGRPWHPTTRFADGRYADPAAVGMALYIHCFMDRHIHPARWTSMKGTSRDGTMATVFRPEDSRFGEIGSTGPGAGSKGVAITWRETRNYALIKAEFLKGWSLK</sequence>
<dbReference type="Pfam" id="PF01095">
    <property type="entry name" value="Pectinesterase"/>
    <property type="match status" value="1"/>
</dbReference>
<evidence type="ECO:0000256" key="1">
    <source>
        <dbReference type="ARBA" id="ARBA00008891"/>
    </source>
</evidence>
<feature type="domain" description="Pectinesterase catalytic" evidence="4">
    <location>
        <begin position="32"/>
        <end position="343"/>
    </location>
</feature>
<dbReference type="InterPro" id="IPR011050">
    <property type="entry name" value="Pectin_lyase_fold/virulence"/>
</dbReference>
<accession>A0A437N287</accession>
<keyword evidence="2" id="KW-0378">Hydrolase</keyword>
<dbReference type="InterPro" id="IPR000070">
    <property type="entry name" value="Pectinesterase_cat"/>
</dbReference>
<dbReference type="GO" id="GO:0042545">
    <property type="term" value="P:cell wall modification"/>
    <property type="evidence" value="ECO:0007669"/>
    <property type="project" value="InterPro"/>
</dbReference>
<evidence type="ECO:0000313" key="6">
    <source>
        <dbReference type="Proteomes" id="UP000282837"/>
    </source>
</evidence>
<comment type="caution">
    <text evidence="5">The sequence shown here is derived from an EMBL/GenBank/DDBJ whole genome shotgun (WGS) entry which is preliminary data.</text>
</comment>
<dbReference type="AlphaFoldDB" id="A0A437N287"/>